<organism evidence="22">
    <name type="scientific">Timema bartmani</name>
    <dbReference type="NCBI Taxonomy" id="61472"/>
    <lineage>
        <taxon>Eukaryota</taxon>
        <taxon>Metazoa</taxon>
        <taxon>Ecdysozoa</taxon>
        <taxon>Arthropoda</taxon>
        <taxon>Hexapoda</taxon>
        <taxon>Insecta</taxon>
        <taxon>Pterygota</taxon>
        <taxon>Neoptera</taxon>
        <taxon>Polyneoptera</taxon>
        <taxon>Phasmatodea</taxon>
        <taxon>Timematodea</taxon>
        <taxon>Timematoidea</taxon>
        <taxon>Timematidae</taxon>
        <taxon>Timema</taxon>
    </lineage>
</organism>
<dbReference type="InterPro" id="IPR043189">
    <property type="entry name" value="B4GAT1"/>
</dbReference>
<evidence type="ECO:0000256" key="12">
    <source>
        <dbReference type="ARBA" id="ARBA00023034"/>
    </source>
</evidence>
<sequence>MNSCTELISRRDKNPLLVPLPVDQRHHIIQRRWLKTWKLVFCDVQLKYNRMDGSSMETKRQAHKIGCRLWNLSIVSVLILTFSNILLTVRLLHYSDCSKHAMPLPDIEPSHQDRELNLPKVPELPSPIAKANIWSAACKNFPNETENTSNRGVPYKNGNSVFQINSRLGRWDARHLFKAFDFAIVGDKFVTLSERFTVCLATQSSLEKMHSLVQVAHHWSGAISAAIFAASDEFKLLEWYVGYLRKCFPLVRERVSFHLMFSKDRPPSNSKSEFPKKPKMDCHKPEAVLDELVRLRRPETGKWRVKNAYPQNHMRNLARRNCQSSHVFLTDVDIIPSARLAEGLDTFLRTNKCKGKCAYVIPTYEIDDRVKFPHNKTDLIRLAKKGLARPFHHKVFIFNQFATNFSKQRKTGKIDGGHIAIRKPLGLRIALGSNEDAEWLNEEEVEKPIEVRQSLSDLVSPNRNIIIESVETWQSNEGLENSAVHVSHNVTNFEFLYEPFYVAPDTVPAHDERFIGYGYTRNTQVYEMYVAGYQFQVLSPIFTCHWGLQNKKGRPSWRERQNSLNRRHFEVFKAEIFARYRKDPSKMVTSKKMVKVAR</sequence>
<accession>A0A7R9EWN5</accession>
<evidence type="ECO:0000256" key="6">
    <source>
        <dbReference type="ARBA" id="ARBA00022676"/>
    </source>
</evidence>
<keyword evidence="13 21" id="KW-0472">Membrane</keyword>
<comment type="pathway">
    <text evidence="3">Protein modification; protein glycosylation.</text>
</comment>
<proteinExistence type="inferred from homology"/>
<gene>
    <name evidence="22" type="ORF">TBIB3V08_LOCUS5205</name>
</gene>
<evidence type="ECO:0000256" key="21">
    <source>
        <dbReference type="SAM" id="Phobius"/>
    </source>
</evidence>
<dbReference type="GO" id="GO:0000139">
    <property type="term" value="C:Golgi membrane"/>
    <property type="evidence" value="ECO:0007669"/>
    <property type="project" value="UniProtKB-SubCell"/>
</dbReference>
<dbReference type="GO" id="GO:0035269">
    <property type="term" value="P:protein O-linked glycosylation via mannose"/>
    <property type="evidence" value="ECO:0007669"/>
    <property type="project" value="TreeGrafter"/>
</dbReference>
<dbReference type="PANTHER" id="PTHR46420:SF1">
    <property type="entry name" value="BETA-1,4-GLUCURONYLTRANSFERASE 1"/>
    <property type="match status" value="1"/>
</dbReference>
<evidence type="ECO:0000256" key="19">
    <source>
        <dbReference type="ARBA" id="ARBA00033291"/>
    </source>
</evidence>
<evidence type="ECO:0000256" key="16">
    <source>
        <dbReference type="ARBA" id="ARBA00030723"/>
    </source>
</evidence>
<keyword evidence="9" id="KW-0479">Metal-binding</keyword>
<evidence type="ECO:0000256" key="7">
    <source>
        <dbReference type="ARBA" id="ARBA00022679"/>
    </source>
</evidence>
<comment type="cofactor">
    <cofactor evidence="1">
        <name>Mn(2+)</name>
        <dbReference type="ChEBI" id="CHEBI:29035"/>
    </cofactor>
</comment>
<evidence type="ECO:0000256" key="2">
    <source>
        <dbReference type="ARBA" id="ARBA00004323"/>
    </source>
</evidence>
<comment type="catalytic activity">
    <reaction evidence="20">
        <text>3-O-[beta-D-Xyl-(1-&gt;4)-Rib-ol-P-Rib-ol-P-3-beta-D-GalNAc-(1-&gt;3)-beta-D-GlcNAc-(1-&gt;4)-(O-6-P-alpha-D-Man)]-Thr-[protein] + UDP-alpha-D-glucuronate = 3-O-[beta-D-GlcA-(1-&gt;3)-beta-D-Xyl-(1-&gt;4)-Rib-ol-P-Rib-ol-P-3-beta-D-GalNAc-(1-&gt;3)-beta-D-GlcNAc-(1-&gt;4)-(O-6-P-alpha-D-Man)]-Thr-[protein] + UDP + H(+)</text>
        <dbReference type="Rhea" id="RHEA:46860"/>
        <dbReference type="Rhea" id="RHEA-COMP:15023"/>
        <dbReference type="Rhea" id="RHEA-COMP:17482"/>
        <dbReference type="ChEBI" id="CHEBI:15378"/>
        <dbReference type="ChEBI" id="CHEBI:58052"/>
        <dbReference type="ChEBI" id="CHEBI:58223"/>
        <dbReference type="ChEBI" id="CHEBI:142405"/>
        <dbReference type="ChEBI" id="CHEBI:177336"/>
    </reaction>
</comment>
<evidence type="ECO:0000256" key="13">
    <source>
        <dbReference type="ARBA" id="ARBA00023136"/>
    </source>
</evidence>
<evidence type="ECO:0000256" key="18">
    <source>
        <dbReference type="ARBA" id="ARBA00032181"/>
    </source>
</evidence>
<evidence type="ECO:0000256" key="15">
    <source>
        <dbReference type="ARBA" id="ARBA00023211"/>
    </source>
</evidence>
<evidence type="ECO:0000256" key="1">
    <source>
        <dbReference type="ARBA" id="ARBA00001936"/>
    </source>
</evidence>
<reference evidence="22" key="1">
    <citation type="submission" date="2020-11" db="EMBL/GenBank/DDBJ databases">
        <authorList>
            <person name="Tran Van P."/>
        </authorList>
    </citation>
    <scope>NUCLEOTIDE SEQUENCE</scope>
</reference>
<feature type="transmembrane region" description="Helical" evidence="21">
    <location>
        <begin position="69"/>
        <end position="92"/>
    </location>
</feature>
<keyword evidence="11 21" id="KW-1133">Transmembrane helix</keyword>
<comment type="subcellular location">
    <subcellularLocation>
        <location evidence="2">Golgi apparatus membrane</location>
        <topology evidence="2">Single-pass type II membrane protein</topology>
    </subcellularLocation>
</comment>
<evidence type="ECO:0000256" key="4">
    <source>
        <dbReference type="ARBA" id="ARBA00008539"/>
    </source>
</evidence>
<evidence type="ECO:0000256" key="20">
    <source>
        <dbReference type="ARBA" id="ARBA00047852"/>
    </source>
</evidence>
<evidence type="ECO:0000256" key="11">
    <source>
        <dbReference type="ARBA" id="ARBA00022989"/>
    </source>
</evidence>
<keyword evidence="14" id="KW-0325">Glycoprotein</keyword>
<protein>
    <recommendedName>
        <fullName evidence="5">Beta-1,4-glucuronyltransferase 1</fullName>
    </recommendedName>
    <alternativeName>
        <fullName evidence="16">I-beta-1,3-N-acetylglucosaminyltransferase</fullName>
    </alternativeName>
    <alternativeName>
        <fullName evidence="19">N-acetyllactosaminide beta-1,3-N-acetylglucosaminyltransferase</fullName>
    </alternativeName>
    <alternativeName>
        <fullName evidence="17">Poly-N-acetyllactosamine extension enzyme</fullName>
    </alternativeName>
    <alternativeName>
        <fullName evidence="18">UDP-GlcNAc:betaGal beta-1,3-N-acetylglucosaminyltransferase 1</fullName>
    </alternativeName>
</protein>
<keyword evidence="8 21" id="KW-0812">Transmembrane</keyword>
<keyword evidence="15" id="KW-0464">Manganese</keyword>
<keyword evidence="12" id="KW-0333">Golgi apparatus</keyword>
<evidence type="ECO:0000256" key="8">
    <source>
        <dbReference type="ARBA" id="ARBA00022692"/>
    </source>
</evidence>
<evidence type="ECO:0000313" key="22">
    <source>
        <dbReference type="EMBL" id="CAD7442781.1"/>
    </source>
</evidence>
<evidence type="ECO:0000256" key="5">
    <source>
        <dbReference type="ARBA" id="ARBA00017962"/>
    </source>
</evidence>
<name>A0A7R9EWN5_9NEOP</name>
<dbReference type="GO" id="GO:0046872">
    <property type="term" value="F:metal ion binding"/>
    <property type="evidence" value="ECO:0007669"/>
    <property type="project" value="UniProtKB-KW"/>
</dbReference>
<dbReference type="Pfam" id="PF13896">
    <property type="entry name" value="Glyco_transf_49"/>
    <property type="match status" value="2"/>
</dbReference>
<evidence type="ECO:0000256" key="10">
    <source>
        <dbReference type="ARBA" id="ARBA00022968"/>
    </source>
</evidence>
<evidence type="ECO:0000256" key="9">
    <source>
        <dbReference type="ARBA" id="ARBA00022723"/>
    </source>
</evidence>
<keyword evidence="6" id="KW-0328">Glycosyltransferase</keyword>
<keyword evidence="7" id="KW-0808">Transferase</keyword>
<dbReference type="AlphaFoldDB" id="A0A7R9EWN5"/>
<evidence type="ECO:0000256" key="3">
    <source>
        <dbReference type="ARBA" id="ARBA00004922"/>
    </source>
</evidence>
<dbReference type="UniPathway" id="UPA00378"/>
<dbReference type="GO" id="GO:0015020">
    <property type="term" value="F:glucuronosyltransferase activity"/>
    <property type="evidence" value="ECO:0007669"/>
    <property type="project" value="InterPro"/>
</dbReference>
<keyword evidence="10" id="KW-0735">Signal-anchor</keyword>
<evidence type="ECO:0000256" key="14">
    <source>
        <dbReference type="ARBA" id="ARBA00023180"/>
    </source>
</evidence>
<dbReference type="EMBL" id="OD565854">
    <property type="protein sequence ID" value="CAD7442781.1"/>
    <property type="molecule type" value="Genomic_DNA"/>
</dbReference>
<dbReference type="PANTHER" id="PTHR46420">
    <property type="entry name" value="BETA-1,4-GLUCURONYLTRANSFERASE 1"/>
    <property type="match status" value="1"/>
</dbReference>
<comment type="similarity">
    <text evidence="4">Belongs to the glycosyltransferase 49 family.</text>
</comment>
<evidence type="ECO:0000256" key="17">
    <source>
        <dbReference type="ARBA" id="ARBA00032175"/>
    </source>
</evidence>